<protein>
    <submittedName>
        <fullName evidence="2">Uncharacterized protein</fullName>
    </submittedName>
</protein>
<dbReference type="EMBL" id="CAIF01000039">
    <property type="protein sequence ID" value="CCH42173.1"/>
    <property type="molecule type" value="Genomic_DNA"/>
</dbReference>
<gene>
    <name evidence="2" type="ORF">BN7_1717</name>
</gene>
<dbReference type="AlphaFoldDB" id="K0KM19"/>
<evidence type="ECO:0000313" key="2">
    <source>
        <dbReference type="EMBL" id="CCH42173.1"/>
    </source>
</evidence>
<feature type="compositionally biased region" description="Basic residues" evidence="1">
    <location>
        <begin position="606"/>
        <end position="616"/>
    </location>
</feature>
<feature type="region of interest" description="Disordered" evidence="1">
    <location>
        <begin position="494"/>
        <end position="549"/>
    </location>
</feature>
<feature type="compositionally biased region" description="Basic and acidic residues" evidence="1">
    <location>
        <begin position="637"/>
        <end position="649"/>
    </location>
</feature>
<dbReference type="HOGENOM" id="CLU_288072_0_0_1"/>
<comment type="caution">
    <text evidence="2">The sequence shown here is derived from an EMBL/GenBank/DDBJ whole genome shotgun (WGS) entry which is preliminary data.</text>
</comment>
<organism evidence="2 3">
    <name type="scientific">Wickerhamomyces ciferrii (strain ATCC 14091 / BCRC 22168 / CBS 111 / JCM 3599 / NBRC 0793 / NRRL Y-1031 F-60-10)</name>
    <name type="common">Yeast</name>
    <name type="synonym">Pichia ciferrii</name>
    <dbReference type="NCBI Taxonomy" id="1206466"/>
    <lineage>
        <taxon>Eukaryota</taxon>
        <taxon>Fungi</taxon>
        <taxon>Dikarya</taxon>
        <taxon>Ascomycota</taxon>
        <taxon>Saccharomycotina</taxon>
        <taxon>Saccharomycetes</taxon>
        <taxon>Phaffomycetales</taxon>
        <taxon>Wickerhamomycetaceae</taxon>
        <taxon>Wickerhamomyces</taxon>
    </lineage>
</organism>
<dbReference type="InParanoid" id="K0KM19"/>
<evidence type="ECO:0000313" key="3">
    <source>
        <dbReference type="Proteomes" id="UP000009328"/>
    </source>
</evidence>
<keyword evidence="3" id="KW-1185">Reference proteome</keyword>
<name>K0KM19_WICCF</name>
<sequence>MKGTKLPDEVLLEIVKRVRSVDTYESLYQVPELRWCVINSILIIRDVNVNYSRLDEELSELSEVTRFQINNPFPLGEILQGSNLDKYIVLVGGRCSLKEINLELCLLLSEVYKVAHGLMIETRDYCQLNIDTVAFGNSIPLYLHEVTFRGMVSLNIEGSEINFNEDHHVRKVNTETRNMGAILRSKELHNLNIDSGFAYRVLGAGLDFHNLKTLTFKCTRNSFYLNSFQIPPGLVYLSIDTRPEYLTHIDKSRSENVPVLEFESLDLSKLETFIVNTSLKEKLSFKDCKLPELGERLQDKVQSLINCTFADVKKFKLNTYKDILIENLVLPQAEKISIKSKVQNFQLKDSVKNILVSPNLKSVTFSNASSLCGMKLIEGSRKFVPPNIKLKANLDDKKWSLVHNIRALLSLTRGAEPNVSIKLEEKQGGGYIDRELELMVSDIEIGRQSPKSYRKTGVNGTSKICEVKFQRIKSEPKRERHLEDRPKENLSKLMDKRQRKDHFSRIKNGGKTDKKRFEKEGGNRSSKVDKKAKKNFRDSTSKENDKKDKVILRDISSRENIKNEKVNLKHNSSKENIKKDNKDNKADNKDNKDNKDNRDNKGYKDKKPKANRPHNKTRAEQKVKADDEGPVKVNIKKMSESQDGEQKPTERHKRRDNKDRRNSKESPVVLEVLAPTKVWPNGKTQHREKFRFEDVLSKMPGIKSIAEFNEVYALGVFRLPDILNTDKFFIISAVAFAGGIGMAIETAKKLSEKSIYHSVIINREETLTITVPGVSDILAESFDYSSPIMKQLMSIYWKDTKLWGTKKLLIQLMFASTNDQRGGIEWRSNESNFFDLASLTQFRLIVQSVTIEPCVLNKLHLTKLKFLKLVPVDKTVKFRLVDCYFPKLETLELMKDMGCPIEFIENYYFGKLESFKLHSNRFLSVDGLKLPKAKSISFTGWFNHGRYMIKFRNIQVTKKLEDLTLTEAHHLRAFRKIENNGRTQYTPSKITIKVNLSTQTSWNILKHYKTIRNNNMNPSKVSVFFELIEKKSIKKTQRQLFILQHAYPELKNAVEHAQRLEVIRVKVV</sequence>
<feature type="region of interest" description="Disordered" evidence="1">
    <location>
        <begin position="561"/>
        <end position="667"/>
    </location>
</feature>
<accession>K0KM19</accession>
<proteinExistence type="predicted"/>
<feature type="compositionally biased region" description="Basic and acidic residues" evidence="1">
    <location>
        <begin position="561"/>
        <end position="605"/>
    </location>
</feature>
<reference evidence="2 3" key="1">
    <citation type="journal article" date="2012" name="Eukaryot. Cell">
        <title>Draft genome sequence of Wickerhamomyces ciferrii NRRL Y-1031 F-60-10.</title>
        <authorList>
            <person name="Schneider J."/>
            <person name="Andrea H."/>
            <person name="Blom J."/>
            <person name="Jaenicke S."/>
            <person name="Ruckert C."/>
            <person name="Schorsch C."/>
            <person name="Szczepanowski R."/>
            <person name="Farwick M."/>
            <person name="Goesmann A."/>
            <person name="Puhler A."/>
            <person name="Schaffer S."/>
            <person name="Tauch A."/>
            <person name="Kohler T."/>
            <person name="Brinkrolf K."/>
        </authorList>
    </citation>
    <scope>NUCLEOTIDE SEQUENCE [LARGE SCALE GENOMIC DNA]</scope>
    <source>
        <strain evidence="3">ATCC 14091 / BCRC 22168 / CBS 111 / JCM 3599 / NBRC 0793 / NRRL Y-1031 F-60-10</strain>
    </source>
</reference>
<feature type="compositionally biased region" description="Basic and acidic residues" evidence="1">
    <location>
        <begin position="617"/>
        <end position="630"/>
    </location>
</feature>
<evidence type="ECO:0000256" key="1">
    <source>
        <dbReference type="SAM" id="MobiDB-lite"/>
    </source>
</evidence>
<dbReference type="Proteomes" id="UP000009328">
    <property type="component" value="Unassembled WGS sequence"/>
</dbReference>